<protein>
    <submittedName>
        <fullName evidence="1">Competence protein ComK</fullName>
    </submittedName>
</protein>
<dbReference type="RefSeq" id="WP_243763773.1">
    <property type="nucleotide sequence ID" value="NZ_JAXOVW010000042.1"/>
</dbReference>
<sequence length="159" mass="18800">MHDLTNLHAISSSIMILQPYEDPFYRTQIHTTKGILYSPKTPLELIKELIISHNYSTYEGRRKAIIKKWDLHQNTPIPINHRRFICAIPTKSPAAWDCIWVFYKSIKQIKKNAKKQAVLYFCNGEIETLPISYYQMKLQWRKAGNILAQMIMEDFHNDF</sequence>
<dbReference type="EMBL" id="JAXOVW010000042">
    <property type="protein sequence ID" value="MDZ5608899.1"/>
    <property type="molecule type" value="Genomic_DNA"/>
</dbReference>
<dbReference type="InterPro" id="IPR010461">
    <property type="entry name" value="ComK"/>
</dbReference>
<keyword evidence="2" id="KW-1185">Reference proteome</keyword>
<comment type="caution">
    <text evidence="1">The sequence shown here is derived from an EMBL/GenBank/DDBJ whole genome shotgun (WGS) entry which is preliminary data.</text>
</comment>
<evidence type="ECO:0000313" key="1">
    <source>
        <dbReference type="EMBL" id="MDZ5608899.1"/>
    </source>
</evidence>
<proteinExistence type="predicted"/>
<name>A0ABU5JZN2_9BACI</name>
<reference evidence="2" key="1">
    <citation type="submission" date="2023-11" db="EMBL/GenBank/DDBJ databases">
        <title>Genome Sequence of Bacillus pseudomycoides stain BUPM19.</title>
        <authorList>
            <person name="Farhat A."/>
        </authorList>
    </citation>
    <scope>NUCLEOTIDE SEQUENCE [LARGE SCALE GENOMIC DNA]</scope>
    <source>
        <strain evidence="2">BUPM19</strain>
    </source>
</reference>
<organism evidence="1 2">
    <name type="scientific">Bacillus bingmayongensis</name>
    <dbReference type="NCBI Taxonomy" id="1150157"/>
    <lineage>
        <taxon>Bacteria</taxon>
        <taxon>Bacillati</taxon>
        <taxon>Bacillota</taxon>
        <taxon>Bacilli</taxon>
        <taxon>Bacillales</taxon>
        <taxon>Bacillaceae</taxon>
        <taxon>Bacillus</taxon>
    </lineage>
</organism>
<dbReference type="Proteomes" id="UP001291930">
    <property type="component" value="Unassembled WGS sequence"/>
</dbReference>
<dbReference type="Pfam" id="PF06338">
    <property type="entry name" value="ComK"/>
    <property type="match status" value="1"/>
</dbReference>
<accession>A0ABU5JZN2</accession>
<gene>
    <name evidence="1" type="ORF">U2I54_17960</name>
</gene>
<evidence type="ECO:0000313" key="2">
    <source>
        <dbReference type="Proteomes" id="UP001291930"/>
    </source>
</evidence>